<sequence length="225" mass="24441">MTDSKKALIIGASRGIGLGVVDVLAKRGWQVTATTRAAVPAKSPASVDWVKLDINKSEAREAVKDALSESRFDLIFVNAGVFGPGHQDINQATDEEIIQLFLTNAISPVRTAAEFLPLLKHRTGVLALMTSELSSLNENEVATYPLYSASKAALNMLTRGLQEATEKQELTLLSVHPGWVKTDMGGEDATLTVEESATGIVDQFDAYRSKGGHHFVEYSGRKLRW</sequence>
<dbReference type="PRINTS" id="PR00081">
    <property type="entry name" value="GDHRDH"/>
</dbReference>
<dbReference type="PANTHER" id="PTHR45458:SF1">
    <property type="entry name" value="SHORT CHAIN DEHYDROGENASE"/>
    <property type="match status" value="1"/>
</dbReference>
<reference evidence="2" key="1">
    <citation type="submission" date="2017-01" db="EMBL/GenBank/DDBJ databases">
        <title>Genome sequence of Rouxiella sp. ERMR1:05.</title>
        <authorList>
            <person name="Kumar R."/>
            <person name="Singh D."/>
            <person name="Kumar S."/>
        </authorList>
    </citation>
    <scope>NUCLEOTIDE SEQUENCE [LARGE SCALE GENOMIC DNA]</scope>
    <source>
        <strain evidence="2">ERMR1:05</strain>
        <plasmid evidence="2">unnamed1</plasmid>
    </source>
</reference>
<dbReference type="Proteomes" id="UP000239197">
    <property type="component" value="Plasmid unnamed1"/>
</dbReference>
<dbReference type="GO" id="GO:0016616">
    <property type="term" value="F:oxidoreductase activity, acting on the CH-OH group of donors, NAD or NADP as acceptor"/>
    <property type="evidence" value="ECO:0007669"/>
    <property type="project" value="TreeGrafter"/>
</dbReference>
<dbReference type="InterPro" id="IPR002347">
    <property type="entry name" value="SDR_fam"/>
</dbReference>
<dbReference type="PANTHER" id="PTHR45458">
    <property type="entry name" value="SHORT-CHAIN DEHYDROGENASE/REDUCTASE SDR"/>
    <property type="match status" value="1"/>
</dbReference>
<proteinExistence type="predicted"/>
<accession>A0A2L1UXG4</accession>
<dbReference type="Pfam" id="PF00106">
    <property type="entry name" value="adh_short"/>
    <property type="match status" value="1"/>
</dbReference>
<dbReference type="RefSeq" id="WP_104924986.1">
    <property type="nucleotide sequence ID" value="NZ_CP019063.1"/>
</dbReference>
<dbReference type="AlphaFoldDB" id="A0A2L1UXG4"/>
<dbReference type="InterPro" id="IPR036291">
    <property type="entry name" value="NAD(P)-bd_dom_sf"/>
</dbReference>
<protein>
    <submittedName>
        <fullName evidence="1">Short-chain dehydrogenase</fullName>
    </submittedName>
</protein>
<keyword evidence="1" id="KW-0614">Plasmid</keyword>
<organism evidence="1 2">
    <name type="scientific">Rahnella sikkimica</name>
    <dbReference type="NCBI Taxonomy" id="1805933"/>
    <lineage>
        <taxon>Bacteria</taxon>
        <taxon>Pseudomonadati</taxon>
        <taxon>Pseudomonadota</taxon>
        <taxon>Gammaproteobacteria</taxon>
        <taxon>Enterobacterales</taxon>
        <taxon>Yersiniaceae</taxon>
        <taxon>Rahnella</taxon>
    </lineage>
</organism>
<dbReference type="EMBL" id="CP019063">
    <property type="protein sequence ID" value="AVF37646.1"/>
    <property type="molecule type" value="Genomic_DNA"/>
</dbReference>
<geneLocation type="plasmid" evidence="1 2">
    <name>unnamed1</name>
</geneLocation>
<dbReference type="SUPFAM" id="SSF51735">
    <property type="entry name" value="NAD(P)-binding Rossmann-fold domains"/>
    <property type="match status" value="1"/>
</dbReference>
<gene>
    <name evidence="1" type="ORF">BV494_22240</name>
</gene>
<evidence type="ECO:0000313" key="1">
    <source>
        <dbReference type="EMBL" id="AVF37646.1"/>
    </source>
</evidence>
<dbReference type="InterPro" id="IPR052184">
    <property type="entry name" value="SDR_enzymes"/>
</dbReference>
<keyword evidence="2" id="KW-1185">Reference proteome</keyword>
<dbReference type="InterPro" id="IPR020904">
    <property type="entry name" value="Sc_DH/Rdtase_CS"/>
</dbReference>
<dbReference type="KEGG" id="rox:BV494_22240"/>
<dbReference type="OrthoDB" id="5786478at2"/>
<dbReference type="NCBIfam" id="NF006035">
    <property type="entry name" value="PRK08177.1"/>
    <property type="match status" value="1"/>
</dbReference>
<dbReference type="PROSITE" id="PS00061">
    <property type="entry name" value="ADH_SHORT"/>
    <property type="match status" value="1"/>
</dbReference>
<evidence type="ECO:0000313" key="2">
    <source>
        <dbReference type="Proteomes" id="UP000239197"/>
    </source>
</evidence>
<dbReference type="Gene3D" id="3.40.50.720">
    <property type="entry name" value="NAD(P)-binding Rossmann-like Domain"/>
    <property type="match status" value="1"/>
</dbReference>
<name>A0A2L1UXG4_9GAMM</name>